<keyword evidence="3" id="KW-0675">Receptor</keyword>
<dbReference type="PANTHER" id="PTHR42928:SF5">
    <property type="entry name" value="BLR1237 PROTEIN"/>
    <property type="match status" value="1"/>
</dbReference>
<keyword evidence="2" id="KW-0732">Signal</keyword>
<feature type="signal peptide" evidence="2">
    <location>
        <begin position="1"/>
        <end position="39"/>
    </location>
</feature>
<dbReference type="PANTHER" id="PTHR42928">
    <property type="entry name" value="TRICARBOXYLATE-BINDING PROTEIN"/>
    <property type="match status" value="1"/>
</dbReference>
<dbReference type="Proteomes" id="UP000277294">
    <property type="component" value="Unassembled WGS sequence"/>
</dbReference>
<evidence type="ECO:0000313" key="4">
    <source>
        <dbReference type="Proteomes" id="UP000277294"/>
    </source>
</evidence>
<dbReference type="EMBL" id="UWPJ01000013">
    <property type="protein sequence ID" value="VCU69386.1"/>
    <property type="molecule type" value="Genomic_DNA"/>
</dbReference>
<sequence length="339" mass="35702">MKTSARQSVHAKIARAFNRRVLLGVACVMLGAAPPAVHAQAPYPARPVTLLVPYNAGGSTDLMARVVAQHLGQVLGKPVVVENRGGVGSTLGTGVVAKAAPDGYTLLMSNGAAITTGPLLGQRISYDPLSDFTHIMLLGTMPNGFIVRKDSPAKDFKQFLELARASGGRLNYGSAGVGSIGFLTGEMLKQKAHIEMTHVPYKGTGPAMTDLIGGQIDVLFNNLGVAFAQVKAGNARVLAVSGTKRLPEFPDVPTMNEFVPGVVGETWFGIAGPKGMPPEIANKLKSALETVIQKPEVRKQLSDAGLVVSGMTGAEFGNFLTTEHERWDVVIKPLGVKLD</sequence>
<keyword evidence="4" id="KW-1185">Reference proteome</keyword>
<dbReference type="CDD" id="cd07012">
    <property type="entry name" value="PBP2_Bug_TTT"/>
    <property type="match status" value="1"/>
</dbReference>
<dbReference type="SUPFAM" id="SSF53850">
    <property type="entry name" value="Periplasmic binding protein-like II"/>
    <property type="match status" value="1"/>
</dbReference>
<dbReference type="InterPro" id="IPR042100">
    <property type="entry name" value="Bug_dom1"/>
</dbReference>
<dbReference type="PIRSF" id="PIRSF017082">
    <property type="entry name" value="YflP"/>
    <property type="match status" value="1"/>
</dbReference>
<dbReference type="AlphaFoldDB" id="A0A3P4B1D2"/>
<evidence type="ECO:0000256" key="2">
    <source>
        <dbReference type="SAM" id="SignalP"/>
    </source>
</evidence>
<dbReference type="InterPro" id="IPR005064">
    <property type="entry name" value="BUG"/>
</dbReference>
<dbReference type="Gene3D" id="3.40.190.150">
    <property type="entry name" value="Bordetella uptake gene, domain 1"/>
    <property type="match status" value="1"/>
</dbReference>
<evidence type="ECO:0000313" key="3">
    <source>
        <dbReference type="EMBL" id="VCU69386.1"/>
    </source>
</evidence>
<reference evidence="3 4" key="1">
    <citation type="submission" date="2018-10" db="EMBL/GenBank/DDBJ databases">
        <authorList>
            <person name="Criscuolo A."/>
        </authorList>
    </citation>
    <scope>NUCLEOTIDE SEQUENCE [LARGE SCALE GENOMIC DNA]</scope>
    <source>
        <strain evidence="3">DnA1</strain>
    </source>
</reference>
<dbReference type="Pfam" id="PF03401">
    <property type="entry name" value="TctC"/>
    <property type="match status" value="1"/>
</dbReference>
<dbReference type="RefSeq" id="WP_124078733.1">
    <property type="nucleotide sequence ID" value="NZ_UWPJ01000013.1"/>
</dbReference>
<protein>
    <submittedName>
        <fullName evidence="3">Tripartite tricarboxylate transporter family receptor</fullName>
    </submittedName>
</protein>
<feature type="chain" id="PRO_5018259201" evidence="2">
    <location>
        <begin position="40"/>
        <end position="339"/>
    </location>
</feature>
<gene>
    <name evidence="3" type="ORF">PIGHUM_01448</name>
</gene>
<name>A0A3P4B1D2_9BURK</name>
<proteinExistence type="inferred from homology"/>
<evidence type="ECO:0000256" key="1">
    <source>
        <dbReference type="ARBA" id="ARBA00006987"/>
    </source>
</evidence>
<accession>A0A3P4B1D2</accession>
<organism evidence="3 4">
    <name type="scientific">Pigmentiphaga humi</name>
    <dbReference type="NCBI Taxonomy" id="2478468"/>
    <lineage>
        <taxon>Bacteria</taxon>
        <taxon>Pseudomonadati</taxon>
        <taxon>Pseudomonadota</taxon>
        <taxon>Betaproteobacteria</taxon>
        <taxon>Burkholderiales</taxon>
        <taxon>Alcaligenaceae</taxon>
        <taxon>Pigmentiphaga</taxon>
    </lineage>
</organism>
<dbReference type="OrthoDB" id="8889864at2"/>
<comment type="similarity">
    <text evidence="1">Belongs to the UPF0065 (bug) family.</text>
</comment>
<dbReference type="Gene3D" id="3.40.190.10">
    <property type="entry name" value="Periplasmic binding protein-like II"/>
    <property type="match status" value="1"/>
</dbReference>